<dbReference type="SMART" id="SM00645">
    <property type="entry name" value="Pept_C1"/>
    <property type="match status" value="1"/>
</dbReference>
<gene>
    <name evidence="2" type="ORF">EV210_102171</name>
</gene>
<evidence type="ECO:0000313" key="3">
    <source>
        <dbReference type="Proteomes" id="UP000295063"/>
    </source>
</evidence>
<organism evidence="2 3">
    <name type="scientific">Anaerospora hongkongensis</name>
    <dbReference type="NCBI Taxonomy" id="244830"/>
    <lineage>
        <taxon>Bacteria</taxon>
        <taxon>Bacillati</taxon>
        <taxon>Bacillota</taxon>
        <taxon>Negativicutes</taxon>
        <taxon>Selenomonadales</taxon>
        <taxon>Sporomusaceae</taxon>
        <taxon>Anaerospora</taxon>
    </lineage>
</organism>
<reference evidence="2 3" key="1">
    <citation type="submission" date="2019-03" db="EMBL/GenBank/DDBJ databases">
        <title>Genomic Encyclopedia of Type Strains, Phase IV (KMG-IV): sequencing the most valuable type-strain genomes for metagenomic binning, comparative biology and taxonomic classification.</title>
        <authorList>
            <person name="Goeker M."/>
        </authorList>
    </citation>
    <scope>NUCLEOTIDE SEQUENCE [LARGE SCALE GENOMIC DNA]</scope>
    <source>
        <strain evidence="2 3">DSM 15969</strain>
    </source>
</reference>
<proteinExistence type="predicted"/>
<sequence length="299" mass="33091">MHAHVILPNNREVGTGWRPSLPDLRDYTECHPNLQETIKRLGIDDTVPLPAKADLHQWCSTPVPDQGNLGACTAHAAAAIIEYFQNRAFNKHFTASRLFIYKNSRNLQGITGDEGSYIRDTMGSLALCGVPPERYWPYTDKTPDFDKEPTSFVYAIADNYEALQYFCHDPAGNNLAPADVLCSVKKYLAAGVPAMFGFYGFPSFTAADVPGGIPGPGPNEQAAWGHAVAAFGYDDTLKITNTQYNQETTGALLIRNSWGSTWGNAGYGWLPYEYVLNKLATDFWSLLNMEWIATDQFGM</sequence>
<keyword evidence="3" id="KW-1185">Reference proteome</keyword>
<dbReference type="CDD" id="cd02619">
    <property type="entry name" value="Peptidase_C1"/>
    <property type="match status" value="1"/>
</dbReference>
<dbReference type="Gene3D" id="3.90.70.10">
    <property type="entry name" value="Cysteine proteinases"/>
    <property type="match status" value="1"/>
</dbReference>
<dbReference type="RefSeq" id="WP_132075498.1">
    <property type="nucleotide sequence ID" value="NZ_SLUI01000002.1"/>
</dbReference>
<accession>A0A4R1Q0Q4</accession>
<dbReference type="Proteomes" id="UP000295063">
    <property type="component" value="Unassembled WGS sequence"/>
</dbReference>
<dbReference type="AlphaFoldDB" id="A0A4R1Q0Q4"/>
<keyword evidence="2" id="KW-0645">Protease</keyword>
<feature type="domain" description="Peptidase C1A papain C-terminal" evidence="1">
    <location>
        <begin position="49"/>
        <end position="276"/>
    </location>
</feature>
<dbReference type="GO" id="GO:0006508">
    <property type="term" value="P:proteolysis"/>
    <property type="evidence" value="ECO:0007669"/>
    <property type="project" value="UniProtKB-KW"/>
</dbReference>
<evidence type="ECO:0000313" key="2">
    <source>
        <dbReference type="EMBL" id="TCL39261.1"/>
    </source>
</evidence>
<dbReference type="OrthoDB" id="3648721at2"/>
<evidence type="ECO:0000259" key="1">
    <source>
        <dbReference type="SMART" id="SM00645"/>
    </source>
</evidence>
<dbReference type="InterPro" id="IPR038765">
    <property type="entry name" value="Papain-like_cys_pep_sf"/>
</dbReference>
<dbReference type="InterPro" id="IPR000668">
    <property type="entry name" value="Peptidase_C1A_C"/>
</dbReference>
<keyword evidence="2" id="KW-0378">Hydrolase</keyword>
<dbReference type="Pfam" id="PF00112">
    <property type="entry name" value="Peptidase_C1"/>
    <property type="match status" value="1"/>
</dbReference>
<dbReference type="EMBL" id="SLUI01000002">
    <property type="protein sequence ID" value="TCL39261.1"/>
    <property type="molecule type" value="Genomic_DNA"/>
</dbReference>
<name>A0A4R1Q0Q4_9FIRM</name>
<dbReference type="SUPFAM" id="SSF54001">
    <property type="entry name" value="Cysteine proteinases"/>
    <property type="match status" value="1"/>
</dbReference>
<comment type="caution">
    <text evidence="2">The sequence shown here is derived from an EMBL/GenBank/DDBJ whole genome shotgun (WGS) entry which is preliminary data.</text>
</comment>
<protein>
    <submittedName>
        <fullName evidence="2">C1A family cysteine protease</fullName>
    </submittedName>
</protein>
<dbReference type="GO" id="GO:0008234">
    <property type="term" value="F:cysteine-type peptidase activity"/>
    <property type="evidence" value="ECO:0007669"/>
    <property type="project" value="InterPro"/>
</dbReference>